<evidence type="ECO:0000256" key="1">
    <source>
        <dbReference type="SAM" id="MobiDB-lite"/>
    </source>
</evidence>
<proteinExistence type="predicted"/>
<dbReference type="AlphaFoldDB" id="A0A1E2RWC7"/>
<dbReference type="STRING" id="1177755.A7A08_02585"/>
<evidence type="ECO:0000313" key="3">
    <source>
        <dbReference type="Proteomes" id="UP000095087"/>
    </source>
</evidence>
<organism evidence="2 3">
    <name type="scientific">Methyloligella halotolerans</name>
    <dbReference type="NCBI Taxonomy" id="1177755"/>
    <lineage>
        <taxon>Bacteria</taxon>
        <taxon>Pseudomonadati</taxon>
        <taxon>Pseudomonadota</taxon>
        <taxon>Alphaproteobacteria</taxon>
        <taxon>Hyphomicrobiales</taxon>
        <taxon>Hyphomicrobiaceae</taxon>
        <taxon>Methyloligella</taxon>
    </lineage>
</organism>
<gene>
    <name evidence="2" type="ORF">A7A08_02585</name>
</gene>
<feature type="region of interest" description="Disordered" evidence="1">
    <location>
        <begin position="1"/>
        <end position="23"/>
    </location>
</feature>
<protein>
    <submittedName>
        <fullName evidence="2">Uncharacterized protein</fullName>
    </submittedName>
</protein>
<dbReference type="EMBL" id="MASI01000007">
    <property type="protein sequence ID" value="ODA66462.1"/>
    <property type="molecule type" value="Genomic_DNA"/>
</dbReference>
<reference evidence="2 3" key="1">
    <citation type="submission" date="2016-07" db="EMBL/GenBank/DDBJ databases">
        <title>Draft genome sequence of Methyloligella halotolerans C2T (VKM B-2706T=CCUG 61687T=DSM 25045T), a halotolerant polyhydroxybutyrate accumulating methylotroph.</title>
        <authorList>
            <person name="Vasilenko O.V."/>
            <person name="Doronina N.V."/>
            <person name="Poroshina M.N."/>
            <person name="Tarlachkov S.V."/>
            <person name="Trotsenko Y.A."/>
        </authorList>
    </citation>
    <scope>NUCLEOTIDE SEQUENCE [LARGE SCALE GENOMIC DNA]</scope>
    <source>
        <strain evidence="2 3">VKM B-2706</strain>
    </source>
</reference>
<dbReference type="Proteomes" id="UP000095087">
    <property type="component" value="Unassembled WGS sequence"/>
</dbReference>
<keyword evidence="3" id="KW-1185">Reference proteome</keyword>
<comment type="caution">
    <text evidence="2">The sequence shown here is derived from an EMBL/GenBank/DDBJ whole genome shotgun (WGS) entry which is preliminary data.</text>
</comment>
<sequence length="426" mass="48293">MHPAQSRVRESPYGSRLRPRHPDAGMATMADRIEQALKELEAGLTPPDYERLITAFRSLQIPGDVDSGTLKRVYRLCFRILGLAPGEPPLDSEHHIEPWQTGHLEACAASAIEESLFDRNAQTRRWIREREERYRVEGKPTPAGFGDQNLPPELHIPWDLETAREEIAPFLAAYERNLAQDPGVHFKLCYDVMSDGYPVFRTVFGDWMDALEQRGLGHPGMRMAIEKSVELDALANEPEPISWQECEAELLPLLDHAHPMIAAGAARYLGALFAEAPFPDDEKAPGLPEFLEDLAQRSEHRRSLCGAFIRGLDTECRGLGTLATDPRLQAFDLDEWVVEVLSLDEEEPFLPNVQAFWFYVHEYYDTDPGFITRLIEMDRAWIAMMCATESPSRIEGMEPVLHRLAENPDPEIAAHAESHLARHYSH</sequence>
<accession>A0A1E2RWC7</accession>
<evidence type="ECO:0000313" key="2">
    <source>
        <dbReference type="EMBL" id="ODA66462.1"/>
    </source>
</evidence>
<name>A0A1E2RWC7_9HYPH</name>